<dbReference type="Proteomes" id="UP000224006">
    <property type="component" value="Chromosome V"/>
</dbReference>
<accession>A0A2A9MDY6</accession>
<dbReference type="KEGG" id="bbes:BESB_062910"/>
<proteinExistence type="predicted"/>
<dbReference type="OrthoDB" id="429145at2759"/>
<dbReference type="InterPro" id="IPR001148">
    <property type="entry name" value="CA_dom"/>
</dbReference>
<protein>
    <recommendedName>
        <fullName evidence="2">Alpha-carbonic anhydrase domain-containing protein</fullName>
    </recommendedName>
</protein>
<dbReference type="SUPFAM" id="SSF51069">
    <property type="entry name" value="Carbonic anhydrase"/>
    <property type="match status" value="1"/>
</dbReference>
<organism evidence="3 4">
    <name type="scientific">Besnoitia besnoiti</name>
    <name type="common">Apicomplexan protozoan</name>
    <dbReference type="NCBI Taxonomy" id="94643"/>
    <lineage>
        <taxon>Eukaryota</taxon>
        <taxon>Sar</taxon>
        <taxon>Alveolata</taxon>
        <taxon>Apicomplexa</taxon>
        <taxon>Conoidasida</taxon>
        <taxon>Coccidia</taxon>
        <taxon>Eucoccidiorida</taxon>
        <taxon>Eimeriorina</taxon>
        <taxon>Sarcocystidae</taxon>
        <taxon>Besnoitia</taxon>
    </lineage>
</organism>
<keyword evidence="1" id="KW-0812">Transmembrane</keyword>
<dbReference type="EMBL" id="NWUJ01000005">
    <property type="protein sequence ID" value="PFH35404.1"/>
    <property type="molecule type" value="Genomic_DNA"/>
</dbReference>
<keyword evidence="1" id="KW-1133">Transmembrane helix</keyword>
<reference evidence="3 4" key="1">
    <citation type="submission" date="2017-09" db="EMBL/GenBank/DDBJ databases">
        <title>Genome sequencing of Besnoitia besnoiti strain Bb-Ger1.</title>
        <authorList>
            <person name="Schares G."/>
            <person name="Venepally P."/>
            <person name="Lorenzi H.A."/>
        </authorList>
    </citation>
    <scope>NUCLEOTIDE SEQUENCE [LARGE SCALE GENOMIC DNA]</scope>
    <source>
        <strain evidence="3 4">Bb-Ger1</strain>
    </source>
</reference>
<dbReference type="RefSeq" id="XP_029219413.1">
    <property type="nucleotide sequence ID" value="XM_029364705.1"/>
</dbReference>
<gene>
    <name evidence="3" type="ORF">BESB_062910</name>
</gene>
<dbReference type="InterPro" id="IPR036398">
    <property type="entry name" value="CA_dom_sf"/>
</dbReference>
<evidence type="ECO:0000256" key="1">
    <source>
        <dbReference type="SAM" id="Phobius"/>
    </source>
</evidence>
<keyword evidence="1" id="KW-0472">Membrane</keyword>
<sequence>MADCHPARPSGPSARARCACLNLAVAFFVVIVLMNPVQAFHRVISQDAAPHGKTHILQAERLSSVGAHEAMARARRGASFRRVSTPPTQSMLQASVDEWKPQVQTTGTIPRFSALPESAWDYKQHGKDWGGTCATGMKQSPVDLHIEGLQEPEYRNLTNLYMNAFSGTTSLPRTFRPWKRGDIFYTYTHQFTDVEIYKTDKIFQVRAPHDHLTPLGAMFTTDTTEMYTAQHIFFHSPSEHTFQGEANRREIEMQIWHYSNDLISFESSKSVNHTTLPYLAMFAQSSLNLPDVEQALKEDQVGRTDPNLPSSHWRVLSLTFMSEELDQTSLAELKNLPSERLLSTLLSAEQIKSEAARPEKIQLPHPLNLQSLMMMLQLTNTEFFAYDGSTTMPDCQENVRWYVARQPLPVATETMLRFYKMLNPQRLKSHEERDGNFRILQNVEDNMHNEGNVFLVQGFPLQVLIANSLGFDTMAKMSKEGAEMFQGWFTAAGTHVSAYSSTLPALAVSLVLLHTFGFRPAYW</sequence>
<dbReference type="InterPro" id="IPR023561">
    <property type="entry name" value="Carbonic_anhydrase_a-class"/>
</dbReference>
<dbReference type="Gene3D" id="3.10.200.10">
    <property type="entry name" value="Alpha carbonic anhydrase"/>
    <property type="match status" value="1"/>
</dbReference>
<evidence type="ECO:0000313" key="3">
    <source>
        <dbReference type="EMBL" id="PFH35404.1"/>
    </source>
</evidence>
<evidence type="ECO:0000259" key="2">
    <source>
        <dbReference type="PROSITE" id="PS51144"/>
    </source>
</evidence>
<dbReference type="GO" id="GO:0006730">
    <property type="term" value="P:one-carbon metabolic process"/>
    <property type="evidence" value="ECO:0007669"/>
    <property type="project" value="TreeGrafter"/>
</dbReference>
<comment type="caution">
    <text evidence="3">The sequence shown here is derived from an EMBL/GenBank/DDBJ whole genome shotgun (WGS) entry which is preliminary data.</text>
</comment>
<name>A0A2A9MDY6_BESBE</name>
<dbReference type="GO" id="GO:0008270">
    <property type="term" value="F:zinc ion binding"/>
    <property type="evidence" value="ECO:0007669"/>
    <property type="project" value="InterPro"/>
</dbReference>
<dbReference type="SMART" id="SM01057">
    <property type="entry name" value="Carb_anhydrase"/>
    <property type="match status" value="1"/>
</dbReference>
<dbReference type="VEuPathDB" id="ToxoDB:BESB_062910"/>
<dbReference type="AlphaFoldDB" id="A0A2A9MDY6"/>
<dbReference type="GeneID" id="40311219"/>
<feature type="transmembrane region" description="Helical" evidence="1">
    <location>
        <begin position="18"/>
        <end position="37"/>
    </location>
</feature>
<dbReference type="PROSITE" id="PS51144">
    <property type="entry name" value="ALPHA_CA_2"/>
    <property type="match status" value="1"/>
</dbReference>
<dbReference type="PANTHER" id="PTHR18952">
    <property type="entry name" value="CARBONIC ANHYDRASE"/>
    <property type="match status" value="1"/>
</dbReference>
<dbReference type="Pfam" id="PF00194">
    <property type="entry name" value="Carb_anhydrase"/>
    <property type="match status" value="1"/>
</dbReference>
<dbReference type="STRING" id="94643.A0A2A9MDY6"/>
<dbReference type="PANTHER" id="PTHR18952:SF276">
    <property type="entry name" value="CHROMOSOME UNDETERMINED SCAFFOLD_53, WHOLE GENOME SHOTGUN SEQUENCE"/>
    <property type="match status" value="1"/>
</dbReference>
<keyword evidence="4" id="KW-1185">Reference proteome</keyword>
<dbReference type="GO" id="GO:0004089">
    <property type="term" value="F:carbonate dehydratase activity"/>
    <property type="evidence" value="ECO:0007669"/>
    <property type="project" value="InterPro"/>
</dbReference>
<evidence type="ECO:0000313" key="4">
    <source>
        <dbReference type="Proteomes" id="UP000224006"/>
    </source>
</evidence>
<feature type="domain" description="Alpha-carbonic anhydrase" evidence="2">
    <location>
        <begin position="118"/>
        <end position="452"/>
    </location>
</feature>